<dbReference type="InterPro" id="IPR029046">
    <property type="entry name" value="LolA/LolB/LppX"/>
</dbReference>
<dbReference type="PIRSF" id="PIRSF012443">
    <property type="entry name" value="UCP012443"/>
    <property type="match status" value="1"/>
</dbReference>
<evidence type="ECO:0000313" key="2">
    <source>
        <dbReference type="Proteomes" id="UP000093737"/>
    </source>
</evidence>
<gene>
    <name evidence="1" type="ORF">A8145_12665</name>
</gene>
<name>A0A6M7TTP4_RHILI</name>
<dbReference type="SUPFAM" id="SSF89392">
    <property type="entry name" value="Prokaryotic lipoproteins and lipoprotein localization factors"/>
    <property type="match status" value="1"/>
</dbReference>
<reference evidence="1 2" key="1">
    <citation type="submission" date="2016-05" db="EMBL/GenBank/DDBJ databases">
        <authorList>
            <person name="Ramsay J.P."/>
        </authorList>
    </citation>
    <scope>NUCLEOTIDE SEQUENCE [LARGE SCALE GENOMIC DNA]</scope>
    <source>
        <strain evidence="1 2">NZP2042</strain>
    </source>
</reference>
<dbReference type="RefSeq" id="WP_056568643.1">
    <property type="nucleotide sequence ID" value="NZ_CP033334.1"/>
</dbReference>
<protein>
    <submittedName>
        <fullName evidence="1">Uncharacterized protein</fullName>
    </submittedName>
</protein>
<comment type="caution">
    <text evidence="1">The sequence shown here is derived from an EMBL/GenBank/DDBJ whole genome shotgun (WGS) entry which is preliminary data.</text>
</comment>
<dbReference type="Proteomes" id="UP000093737">
    <property type="component" value="Unassembled WGS sequence"/>
</dbReference>
<dbReference type="Pfam" id="PF09865">
    <property type="entry name" value="DUF2092"/>
    <property type="match status" value="1"/>
</dbReference>
<accession>A0A6M7TTP4</accession>
<sequence length="263" mass="28796">MPRQVISKTLIRPCGWLLASALTVLPIGNAMADDAKDLLKAMSDYMAKQKTFSFSYDSSVEAVTRNFEKLQFASSGKVDVERPDKISVSRIGGFADMETVFDGTTLSILGKNLNVYSQVEAKGTLDDLGEQLSSAGIDPPGADILASNVFDMLMDGVTDARHISSAYIDGVECEYLAFRSHDVDWQIWIQTGDQPVPRRYVITSKHLSQAPQYTLETRDWKFGSAVAANDFKFKAPAGAKKVDLGDIAQIDEVPSPEDDGDQQ</sequence>
<dbReference type="AlphaFoldDB" id="A0A6M7TTP4"/>
<proteinExistence type="predicted"/>
<evidence type="ECO:0000313" key="1">
    <source>
        <dbReference type="EMBL" id="OBQ65066.1"/>
    </source>
</evidence>
<dbReference type="EMBL" id="LYTK01000012">
    <property type="protein sequence ID" value="OBQ65066.1"/>
    <property type="molecule type" value="Genomic_DNA"/>
</dbReference>
<dbReference type="Gene3D" id="2.50.20.10">
    <property type="entry name" value="Lipoprotein localisation LolA/LolB/LppX"/>
    <property type="match status" value="1"/>
</dbReference>
<organism evidence="1 2">
    <name type="scientific">Rhizobium loti</name>
    <name type="common">Mesorhizobium loti</name>
    <dbReference type="NCBI Taxonomy" id="381"/>
    <lineage>
        <taxon>Bacteria</taxon>
        <taxon>Pseudomonadati</taxon>
        <taxon>Pseudomonadota</taxon>
        <taxon>Alphaproteobacteria</taxon>
        <taxon>Hyphomicrobiales</taxon>
        <taxon>Phyllobacteriaceae</taxon>
        <taxon>Mesorhizobium</taxon>
    </lineage>
</organism>
<dbReference type="InterPro" id="IPR019207">
    <property type="entry name" value="DUF2092"/>
</dbReference>